<dbReference type="PANTHER" id="PTHR38050">
    <property type="match status" value="1"/>
</dbReference>
<dbReference type="RefSeq" id="WP_010601604.1">
    <property type="nucleotide sequence ID" value="NZ_JAPJUH010000006.1"/>
</dbReference>
<keyword evidence="5" id="KW-0378">Hydrolase</keyword>
<keyword evidence="10" id="KW-1185">Reference proteome</keyword>
<protein>
    <submittedName>
        <fullName evidence="9">Prolyl oligopeptidase family serine peptidase</fullName>
    </submittedName>
</protein>
<dbReference type="GO" id="GO:0045493">
    <property type="term" value="P:xylan catabolic process"/>
    <property type="evidence" value="ECO:0007669"/>
    <property type="project" value="UniProtKB-KW"/>
</dbReference>
<evidence type="ECO:0000313" key="10">
    <source>
        <dbReference type="Proteomes" id="UP001142592"/>
    </source>
</evidence>
<dbReference type="Proteomes" id="UP001142592">
    <property type="component" value="Unassembled WGS sequence"/>
</dbReference>
<evidence type="ECO:0000259" key="8">
    <source>
        <dbReference type="Pfam" id="PF00326"/>
    </source>
</evidence>
<comment type="subcellular location">
    <subcellularLocation>
        <location evidence="1">Secreted</location>
    </subcellularLocation>
</comment>
<dbReference type="InterPro" id="IPR043595">
    <property type="entry name" value="FaeB/C/D"/>
</dbReference>
<dbReference type="AlphaFoldDB" id="A0A9X3DG32"/>
<keyword evidence="4" id="KW-0732">Signal</keyword>
<evidence type="ECO:0000256" key="1">
    <source>
        <dbReference type="ARBA" id="ARBA00004613"/>
    </source>
</evidence>
<keyword evidence="7" id="KW-0624">Polysaccharide degradation</keyword>
<dbReference type="Pfam" id="PF00326">
    <property type="entry name" value="Peptidase_S9"/>
    <property type="match status" value="1"/>
</dbReference>
<keyword evidence="6" id="KW-0119">Carbohydrate metabolism</keyword>
<name>A0A9X3DG32_9SPHI</name>
<evidence type="ECO:0000256" key="3">
    <source>
        <dbReference type="ARBA" id="ARBA00022651"/>
    </source>
</evidence>
<dbReference type="GO" id="GO:0006508">
    <property type="term" value="P:proteolysis"/>
    <property type="evidence" value="ECO:0007669"/>
    <property type="project" value="InterPro"/>
</dbReference>
<dbReference type="GO" id="GO:0005576">
    <property type="term" value="C:extracellular region"/>
    <property type="evidence" value="ECO:0007669"/>
    <property type="project" value="UniProtKB-SubCell"/>
</dbReference>
<evidence type="ECO:0000256" key="5">
    <source>
        <dbReference type="ARBA" id="ARBA00022801"/>
    </source>
</evidence>
<dbReference type="GO" id="GO:0030600">
    <property type="term" value="F:feruloyl esterase activity"/>
    <property type="evidence" value="ECO:0007669"/>
    <property type="project" value="InterPro"/>
</dbReference>
<dbReference type="GO" id="GO:0008236">
    <property type="term" value="F:serine-type peptidase activity"/>
    <property type="evidence" value="ECO:0007669"/>
    <property type="project" value="InterPro"/>
</dbReference>
<dbReference type="PANTHER" id="PTHR38050:SF2">
    <property type="entry name" value="FERULOYL ESTERASE C-RELATED"/>
    <property type="match status" value="1"/>
</dbReference>
<keyword evidence="3" id="KW-0858">Xylan degradation</keyword>
<dbReference type="EMBL" id="JAPJUH010000006">
    <property type="protein sequence ID" value="MCX3267017.1"/>
    <property type="molecule type" value="Genomic_DNA"/>
</dbReference>
<accession>A0A9X3DG32</accession>
<evidence type="ECO:0000256" key="4">
    <source>
        <dbReference type="ARBA" id="ARBA00022729"/>
    </source>
</evidence>
<evidence type="ECO:0000256" key="2">
    <source>
        <dbReference type="ARBA" id="ARBA00022525"/>
    </source>
</evidence>
<comment type="caution">
    <text evidence="9">The sequence shown here is derived from an EMBL/GenBank/DDBJ whole genome shotgun (WGS) entry which is preliminary data.</text>
</comment>
<dbReference type="InterPro" id="IPR001375">
    <property type="entry name" value="Peptidase_S9_cat"/>
</dbReference>
<evidence type="ECO:0000256" key="7">
    <source>
        <dbReference type="ARBA" id="ARBA00023326"/>
    </source>
</evidence>
<dbReference type="SUPFAM" id="SSF53474">
    <property type="entry name" value="alpha/beta-Hydrolases"/>
    <property type="match status" value="1"/>
</dbReference>
<feature type="domain" description="Peptidase S9 prolyl oligopeptidase catalytic" evidence="8">
    <location>
        <begin position="120"/>
        <end position="183"/>
    </location>
</feature>
<proteinExistence type="predicted"/>
<evidence type="ECO:0000256" key="6">
    <source>
        <dbReference type="ARBA" id="ARBA00023277"/>
    </source>
</evidence>
<organism evidence="9 10">
    <name type="scientific">Pedobacter agri</name>
    <dbReference type="NCBI Taxonomy" id="454586"/>
    <lineage>
        <taxon>Bacteria</taxon>
        <taxon>Pseudomonadati</taxon>
        <taxon>Bacteroidota</taxon>
        <taxon>Sphingobacteriia</taxon>
        <taxon>Sphingobacteriales</taxon>
        <taxon>Sphingobacteriaceae</taxon>
        <taxon>Pedobacter</taxon>
    </lineage>
</organism>
<dbReference type="InterPro" id="IPR029058">
    <property type="entry name" value="AB_hydrolase_fold"/>
</dbReference>
<gene>
    <name evidence="9" type="ORF">OQZ29_19810</name>
</gene>
<dbReference type="Gene3D" id="3.40.50.1820">
    <property type="entry name" value="alpha/beta hydrolase"/>
    <property type="match status" value="1"/>
</dbReference>
<keyword evidence="2" id="KW-0964">Secreted</keyword>
<sequence>MFKTPASSIVVKYISIIVMIFNISIANGAPKQDDPEIKLMHWMLNNVKREALVSIPTTAKTNSTPIIFAFHGHGGNMTNLMKNRAYEKLWPEAIIVYPQGLNTPGQLTDPKGIRSGWQKGPGDMGDRDLIFFDAMLKTLKHDYKVDEKRIYATGHSNGGGFTYLLWATKGDQFAAFAPSAAVAGKILKLIKPKPAIHIMGENDPLVKPFWQKLMCQEIMKINGCTKQGNFYAQNAIIYPSSTHSPFVWYSHSGNHTFPSEADEVIIKFFKNNSKP</sequence>
<reference evidence="9" key="1">
    <citation type="submission" date="2022-11" db="EMBL/GenBank/DDBJ databases">
        <authorList>
            <person name="Graham C."/>
            <person name="Newman J.D."/>
        </authorList>
    </citation>
    <scope>NUCLEOTIDE SEQUENCE</scope>
    <source>
        <strain evidence="9">DSM 19486</strain>
    </source>
</reference>
<evidence type="ECO:0000313" key="9">
    <source>
        <dbReference type="EMBL" id="MCX3267017.1"/>
    </source>
</evidence>